<accession>A0A1G9MY73</accession>
<dbReference type="OrthoDB" id="1365026at2"/>
<evidence type="ECO:0000313" key="2">
    <source>
        <dbReference type="Proteomes" id="UP000183200"/>
    </source>
</evidence>
<dbReference type="Proteomes" id="UP000183200">
    <property type="component" value="Unassembled WGS sequence"/>
</dbReference>
<sequence>MLINRSDISVLQHLSTVKELVPIEEIPDSFKQDFNKFFFGKTLVKDDQNHLFVYPSDIRQWIRVLFSTYK</sequence>
<organism evidence="1 2">
    <name type="scientific">Pedobacter steynii</name>
    <dbReference type="NCBI Taxonomy" id="430522"/>
    <lineage>
        <taxon>Bacteria</taxon>
        <taxon>Pseudomonadati</taxon>
        <taxon>Bacteroidota</taxon>
        <taxon>Sphingobacteriia</taxon>
        <taxon>Sphingobacteriales</taxon>
        <taxon>Sphingobacteriaceae</taxon>
        <taxon>Pedobacter</taxon>
    </lineage>
</organism>
<keyword evidence="2" id="KW-1185">Reference proteome</keyword>
<dbReference type="AlphaFoldDB" id="A0A1G9MY73"/>
<name>A0A1G9MY73_9SPHI</name>
<protein>
    <submittedName>
        <fullName evidence="1">Uncharacterized protein</fullName>
    </submittedName>
</protein>
<dbReference type="EMBL" id="FNGY01000002">
    <property type="protein sequence ID" value="SDL79093.1"/>
    <property type="molecule type" value="Genomic_DNA"/>
</dbReference>
<proteinExistence type="predicted"/>
<reference evidence="2" key="1">
    <citation type="submission" date="2016-10" db="EMBL/GenBank/DDBJ databases">
        <authorList>
            <person name="Varghese N."/>
            <person name="Submissions S."/>
        </authorList>
    </citation>
    <scope>NUCLEOTIDE SEQUENCE [LARGE SCALE GENOMIC DNA]</scope>
    <source>
        <strain evidence="2">DSM 19110</strain>
    </source>
</reference>
<gene>
    <name evidence="1" type="ORF">SAMN05421820_102156</name>
</gene>
<evidence type="ECO:0000313" key="1">
    <source>
        <dbReference type="EMBL" id="SDL79093.1"/>
    </source>
</evidence>